<gene>
    <name evidence="5" type="ORF">W822_14910</name>
</gene>
<proteinExistence type="inferred from homology"/>
<evidence type="ECO:0000256" key="3">
    <source>
        <dbReference type="SAM" id="SignalP"/>
    </source>
</evidence>
<sequence>MQIHSMMKRKSPVLIGSLVLAIALAGCGTSSRAPVSELGSGRAGSSAPAGPGEYIVKRGDTLYKISRANNVSVSQLMSMNNLSSPALEVGQRLRVAAGGSSASSGSASTDSNVAGSATPGAAAGASLDATPASDATSVSWGWPVASTKIITPFSSSTRGIDIEGKLGDSVSAAAAGTVSYVGNGLRGLGNLILISHSNGFISAYAHNSKLLVKNGQKVTKGQKIAEVGQSDTSSPRLHFEIRRRGQPVNPLSYLPRR</sequence>
<dbReference type="eggNOG" id="COG1388">
    <property type="taxonomic scope" value="Bacteria"/>
</dbReference>
<dbReference type="GO" id="GO:0004222">
    <property type="term" value="F:metalloendopeptidase activity"/>
    <property type="evidence" value="ECO:0007669"/>
    <property type="project" value="TreeGrafter"/>
</dbReference>
<dbReference type="PANTHER" id="PTHR21666:SF263">
    <property type="entry name" value="MUREIN HYDROLASE ACTIVATOR NLPD"/>
    <property type="match status" value="1"/>
</dbReference>
<feature type="chain" id="PRO_5004771688" evidence="3">
    <location>
        <begin position="26"/>
        <end position="257"/>
    </location>
</feature>
<dbReference type="InterPro" id="IPR016047">
    <property type="entry name" value="M23ase_b-sheet_dom"/>
</dbReference>
<dbReference type="Proteomes" id="UP000018733">
    <property type="component" value="Unassembled WGS sequence"/>
</dbReference>
<evidence type="ECO:0000313" key="5">
    <source>
        <dbReference type="EMBL" id="ETF02045.1"/>
    </source>
</evidence>
<dbReference type="AlphaFoldDB" id="V8QRW7"/>
<dbReference type="InterPro" id="IPR036779">
    <property type="entry name" value="LysM_dom_sf"/>
</dbReference>
<dbReference type="HOGENOM" id="CLU_029425_0_4_4"/>
<feature type="domain" description="LysM" evidence="4">
    <location>
        <begin position="52"/>
        <end position="95"/>
    </location>
</feature>
<dbReference type="SMART" id="SM00257">
    <property type="entry name" value="LysM"/>
    <property type="match status" value="1"/>
</dbReference>
<feature type="compositionally biased region" description="Low complexity" evidence="2">
    <location>
        <begin position="39"/>
        <end position="51"/>
    </location>
</feature>
<dbReference type="InterPro" id="IPR011055">
    <property type="entry name" value="Dup_hybrid_motif"/>
</dbReference>
<dbReference type="SUPFAM" id="SSF51261">
    <property type="entry name" value="Duplicated hybrid motif"/>
    <property type="match status" value="1"/>
</dbReference>
<dbReference type="InterPro" id="IPR050570">
    <property type="entry name" value="Cell_wall_metabolism_enzyme"/>
</dbReference>
<dbReference type="STRING" id="1424334.W822_14910"/>
<evidence type="ECO:0000256" key="2">
    <source>
        <dbReference type="SAM" id="MobiDB-lite"/>
    </source>
</evidence>
<comment type="similarity">
    <text evidence="1">Belongs to the E.coli NlpD/Haemophilus LppB family.</text>
</comment>
<feature type="region of interest" description="Disordered" evidence="2">
    <location>
        <begin position="32"/>
        <end position="51"/>
    </location>
</feature>
<dbReference type="EMBL" id="AYXT01000010">
    <property type="protein sequence ID" value="ETF02045.1"/>
    <property type="molecule type" value="Genomic_DNA"/>
</dbReference>
<name>V8QRW7_9BURK</name>
<dbReference type="InterPro" id="IPR018392">
    <property type="entry name" value="LysM"/>
</dbReference>
<organism evidence="5 6">
    <name type="scientific">Advenella kashmirensis W13003</name>
    <dbReference type="NCBI Taxonomy" id="1424334"/>
    <lineage>
        <taxon>Bacteria</taxon>
        <taxon>Pseudomonadati</taxon>
        <taxon>Pseudomonadota</taxon>
        <taxon>Betaproteobacteria</taxon>
        <taxon>Burkholderiales</taxon>
        <taxon>Alcaligenaceae</taxon>
    </lineage>
</organism>
<dbReference type="CDD" id="cd12797">
    <property type="entry name" value="M23_peptidase"/>
    <property type="match status" value="1"/>
</dbReference>
<dbReference type="eggNOG" id="COG4942">
    <property type="taxonomic scope" value="Bacteria"/>
</dbReference>
<dbReference type="PATRIC" id="fig|1424334.3.peg.2999"/>
<dbReference type="Pfam" id="PF01551">
    <property type="entry name" value="Peptidase_M23"/>
    <property type="match status" value="1"/>
</dbReference>
<dbReference type="Gene3D" id="2.70.70.10">
    <property type="entry name" value="Glucose Permease (Domain IIA)"/>
    <property type="match status" value="1"/>
</dbReference>
<keyword evidence="6" id="KW-1185">Reference proteome</keyword>
<comment type="caution">
    <text evidence="5">The sequence shown here is derived from an EMBL/GenBank/DDBJ whole genome shotgun (WGS) entry which is preliminary data.</text>
</comment>
<feature type="signal peptide" evidence="3">
    <location>
        <begin position="1"/>
        <end position="25"/>
    </location>
</feature>
<protein>
    <submittedName>
        <fullName evidence="5">Peptidase</fullName>
    </submittedName>
</protein>
<keyword evidence="3" id="KW-0732">Signal</keyword>
<evidence type="ECO:0000256" key="1">
    <source>
        <dbReference type="ARBA" id="ARBA00038420"/>
    </source>
</evidence>
<evidence type="ECO:0000313" key="6">
    <source>
        <dbReference type="Proteomes" id="UP000018733"/>
    </source>
</evidence>
<evidence type="ECO:0000259" key="4">
    <source>
        <dbReference type="PROSITE" id="PS51782"/>
    </source>
</evidence>
<dbReference type="Pfam" id="PF01476">
    <property type="entry name" value="LysM"/>
    <property type="match status" value="1"/>
</dbReference>
<dbReference type="Gene3D" id="3.10.350.10">
    <property type="entry name" value="LysM domain"/>
    <property type="match status" value="1"/>
</dbReference>
<reference evidence="5 6" key="1">
    <citation type="journal article" date="2014" name="Genome Announc.">
        <title>Draft Genome Sequence of Advenella kashmirensis Strain W13003, a Polycyclic Aromatic Hydrocarbon-Degrading Bacterium.</title>
        <authorList>
            <person name="Wang X."/>
            <person name="Jin D."/>
            <person name="Zhou L."/>
            <person name="Wu L."/>
            <person name="An W."/>
            <person name="Zhao L."/>
        </authorList>
    </citation>
    <scope>NUCLEOTIDE SEQUENCE [LARGE SCALE GENOMIC DNA]</scope>
    <source>
        <strain evidence="5 6">W13003</strain>
    </source>
</reference>
<dbReference type="PANTHER" id="PTHR21666">
    <property type="entry name" value="PEPTIDASE-RELATED"/>
    <property type="match status" value="1"/>
</dbReference>
<dbReference type="CDD" id="cd00118">
    <property type="entry name" value="LysM"/>
    <property type="match status" value="1"/>
</dbReference>
<dbReference type="PROSITE" id="PS51782">
    <property type="entry name" value="LYSM"/>
    <property type="match status" value="1"/>
</dbReference>
<accession>V8QRW7</accession>